<evidence type="ECO:0000313" key="4">
    <source>
        <dbReference type="EMBL" id="CEL09335.1"/>
    </source>
</evidence>
<dbReference type="GO" id="GO:0000724">
    <property type="term" value="P:double-strand break repair via homologous recombination"/>
    <property type="evidence" value="ECO:0007669"/>
    <property type="project" value="TreeGrafter"/>
</dbReference>
<keyword evidence="2" id="KW-1133">Transmembrane helix</keyword>
<accession>A0A0U5GDK9</accession>
<name>A0A0U5GDK9_ASPCI</name>
<dbReference type="Gene3D" id="3.40.50.300">
    <property type="entry name" value="P-loop containing nucleotide triphosphate hydrolases"/>
    <property type="match status" value="1"/>
</dbReference>
<dbReference type="GO" id="GO:0009378">
    <property type="term" value="F:four-way junction helicase activity"/>
    <property type="evidence" value="ECO:0007669"/>
    <property type="project" value="TreeGrafter"/>
</dbReference>
<dbReference type="STRING" id="454130.A0A0U5GDK9"/>
<dbReference type="OrthoDB" id="5153301at2759"/>
<keyword evidence="4" id="KW-0378">Hydrolase</keyword>
<feature type="domain" description="DEAD/DEAH-box helicase" evidence="3">
    <location>
        <begin position="12"/>
        <end position="74"/>
    </location>
</feature>
<evidence type="ECO:0000256" key="1">
    <source>
        <dbReference type="ARBA" id="ARBA00005446"/>
    </source>
</evidence>
<keyword evidence="2" id="KW-0472">Membrane</keyword>
<keyword evidence="4" id="KW-0547">Nucleotide-binding</keyword>
<dbReference type="InterPro" id="IPR027417">
    <property type="entry name" value="P-loop_NTPase"/>
</dbReference>
<evidence type="ECO:0000313" key="5">
    <source>
        <dbReference type="Proteomes" id="UP000054771"/>
    </source>
</evidence>
<dbReference type="GO" id="GO:0043138">
    <property type="term" value="F:3'-5' DNA helicase activity"/>
    <property type="evidence" value="ECO:0007669"/>
    <property type="project" value="TreeGrafter"/>
</dbReference>
<dbReference type="SUPFAM" id="SSF52540">
    <property type="entry name" value="P-loop containing nucleoside triphosphate hydrolases"/>
    <property type="match status" value="1"/>
</dbReference>
<dbReference type="Proteomes" id="UP000054771">
    <property type="component" value="Unassembled WGS sequence"/>
</dbReference>
<dbReference type="AlphaFoldDB" id="A0A0U5GDK9"/>
<feature type="transmembrane region" description="Helical" evidence="2">
    <location>
        <begin position="41"/>
        <end position="62"/>
    </location>
</feature>
<keyword evidence="4" id="KW-0067">ATP-binding</keyword>
<dbReference type="PANTHER" id="PTHR13710:SF154">
    <property type="entry name" value="RECQ HELICASE, PUTATIVE (AFU_ORTHOLOGUE AFUA_6G14720)-RELATED"/>
    <property type="match status" value="1"/>
</dbReference>
<dbReference type="InterPro" id="IPR011545">
    <property type="entry name" value="DEAD/DEAH_box_helicase_dom"/>
</dbReference>
<dbReference type="GO" id="GO:0005737">
    <property type="term" value="C:cytoplasm"/>
    <property type="evidence" value="ECO:0007669"/>
    <property type="project" value="TreeGrafter"/>
</dbReference>
<dbReference type="PANTHER" id="PTHR13710">
    <property type="entry name" value="DNA HELICASE RECQ FAMILY MEMBER"/>
    <property type="match status" value="1"/>
</dbReference>
<keyword evidence="2" id="KW-0812">Transmembrane</keyword>
<dbReference type="Pfam" id="PF00270">
    <property type="entry name" value="DEAD"/>
    <property type="match status" value="1"/>
</dbReference>
<organism evidence="4 5">
    <name type="scientific">Aspergillus calidoustus</name>
    <dbReference type="NCBI Taxonomy" id="454130"/>
    <lineage>
        <taxon>Eukaryota</taxon>
        <taxon>Fungi</taxon>
        <taxon>Dikarya</taxon>
        <taxon>Ascomycota</taxon>
        <taxon>Pezizomycotina</taxon>
        <taxon>Eurotiomycetes</taxon>
        <taxon>Eurotiomycetidae</taxon>
        <taxon>Eurotiales</taxon>
        <taxon>Aspergillaceae</taxon>
        <taxon>Aspergillus</taxon>
        <taxon>Aspergillus subgen. Nidulantes</taxon>
    </lineage>
</organism>
<sequence>MTGQARMQFRGVQASAMATIQQGHSLVVAIMPTGGGKSMLFMLPAWAMPGGTTIVVVPLISLRQDMARQCWQVGVSCVAWDWQRPPDEAAIVLVTPESTVTSDFQSFIN</sequence>
<dbReference type="GO" id="GO:0005524">
    <property type="term" value="F:ATP binding"/>
    <property type="evidence" value="ECO:0007669"/>
    <property type="project" value="InterPro"/>
</dbReference>
<dbReference type="EMBL" id="CDMC01000013">
    <property type="protein sequence ID" value="CEL09335.1"/>
    <property type="molecule type" value="Genomic_DNA"/>
</dbReference>
<comment type="similarity">
    <text evidence="1">Belongs to the helicase family. RecQ subfamily.</text>
</comment>
<evidence type="ECO:0000256" key="2">
    <source>
        <dbReference type="SAM" id="Phobius"/>
    </source>
</evidence>
<reference evidence="5" key="1">
    <citation type="journal article" date="2016" name="Genome Announc.">
        <title>Draft genome sequences of fungus Aspergillus calidoustus.</title>
        <authorList>
            <person name="Horn F."/>
            <person name="Linde J."/>
            <person name="Mattern D.J."/>
            <person name="Walther G."/>
            <person name="Guthke R."/>
            <person name="Scherlach K."/>
            <person name="Martin K."/>
            <person name="Brakhage A.A."/>
            <person name="Petzke L."/>
            <person name="Valiante V."/>
        </authorList>
    </citation>
    <scope>NUCLEOTIDE SEQUENCE [LARGE SCALE GENOMIC DNA]</scope>
    <source>
        <strain evidence="5">SF006504</strain>
    </source>
</reference>
<keyword evidence="4" id="KW-0347">Helicase</keyword>
<dbReference type="GO" id="GO:0005694">
    <property type="term" value="C:chromosome"/>
    <property type="evidence" value="ECO:0007669"/>
    <property type="project" value="TreeGrafter"/>
</dbReference>
<dbReference type="GO" id="GO:0003676">
    <property type="term" value="F:nucleic acid binding"/>
    <property type="evidence" value="ECO:0007669"/>
    <property type="project" value="InterPro"/>
</dbReference>
<evidence type="ECO:0000259" key="3">
    <source>
        <dbReference type="Pfam" id="PF00270"/>
    </source>
</evidence>
<proteinExistence type="inferred from homology"/>
<protein>
    <submittedName>
        <fullName evidence="4">Putative Superfamily II DNA helicase</fullName>
    </submittedName>
</protein>
<gene>
    <name evidence="4" type="ORF">ASPCAL12473</name>
</gene>
<keyword evidence="5" id="KW-1185">Reference proteome</keyword>